<evidence type="ECO:0000256" key="1">
    <source>
        <dbReference type="SAM" id="SignalP"/>
    </source>
</evidence>
<keyword evidence="1" id="KW-0732">Signal</keyword>
<reference evidence="2" key="1">
    <citation type="submission" date="2023-08" db="EMBL/GenBank/DDBJ databases">
        <authorList>
            <person name="Audoor S."/>
            <person name="Bilcke G."/>
        </authorList>
    </citation>
    <scope>NUCLEOTIDE SEQUENCE</scope>
</reference>
<dbReference type="PANTHER" id="PTHR33471:SF7">
    <property type="entry name" value="ATP-DEPENDENT ZINC METALLOPROTEASE-RELATED"/>
    <property type="match status" value="1"/>
</dbReference>
<protein>
    <recommendedName>
        <fullName evidence="4">Peptidase M41 domain-containing protein</fullName>
    </recommendedName>
</protein>
<gene>
    <name evidence="2" type="ORF">CYCCA115_LOCUS1983</name>
</gene>
<accession>A0AAD2CD93</accession>
<organism evidence="2 3">
    <name type="scientific">Cylindrotheca closterium</name>
    <dbReference type="NCBI Taxonomy" id="2856"/>
    <lineage>
        <taxon>Eukaryota</taxon>
        <taxon>Sar</taxon>
        <taxon>Stramenopiles</taxon>
        <taxon>Ochrophyta</taxon>
        <taxon>Bacillariophyta</taxon>
        <taxon>Bacillariophyceae</taxon>
        <taxon>Bacillariophycidae</taxon>
        <taxon>Bacillariales</taxon>
        <taxon>Bacillariaceae</taxon>
        <taxon>Cylindrotheca</taxon>
    </lineage>
</organism>
<dbReference type="PANTHER" id="PTHR33471">
    <property type="entry name" value="ATP-DEPENDENT ZINC METALLOPROTEASE-RELATED"/>
    <property type="match status" value="1"/>
</dbReference>
<name>A0AAD2CD93_9STRA</name>
<dbReference type="GO" id="GO:0004176">
    <property type="term" value="F:ATP-dependent peptidase activity"/>
    <property type="evidence" value="ECO:0007669"/>
    <property type="project" value="InterPro"/>
</dbReference>
<dbReference type="AlphaFoldDB" id="A0AAD2CD93"/>
<dbReference type="SUPFAM" id="SSF140990">
    <property type="entry name" value="FtsH protease domain-like"/>
    <property type="match status" value="1"/>
</dbReference>
<dbReference type="GO" id="GO:0004222">
    <property type="term" value="F:metalloendopeptidase activity"/>
    <property type="evidence" value="ECO:0007669"/>
    <property type="project" value="InterPro"/>
</dbReference>
<dbReference type="EMBL" id="CAKOGP040000113">
    <property type="protein sequence ID" value="CAJ1930566.1"/>
    <property type="molecule type" value="Genomic_DNA"/>
</dbReference>
<dbReference type="Gene3D" id="1.20.58.760">
    <property type="entry name" value="Peptidase M41"/>
    <property type="match status" value="1"/>
</dbReference>
<proteinExistence type="predicted"/>
<dbReference type="GO" id="GO:0006508">
    <property type="term" value="P:proteolysis"/>
    <property type="evidence" value="ECO:0007669"/>
    <property type="project" value="InterPro"/>
</dbReference>
<keyword evidence="3" id="KW-1185">Reference proteome</keyword>
<dbReference type="GO" id="GO:0005524">
    <property type="term" value="F:ATP binding"/>
    <property type="evidence" value="ECO:0007669"/>
    <property type="project" value="InterPro"/>
</dbReference>
<sequence length="485" mass="53350">MTSKNTKTMNQSVLVVLTMLSTGNLASAFVTPSSGKMMQAMTTAKSRQYSLLATAEDEQKFDEFLAKNELKRAVDVFKSYPDLELTRDRWNSIFDTIEEVTTDAEEINMNKRMEGETKLLSKSRRDMTDMYTALKNQGELRLFGAINKENMPANGSHSVQPTMLEQISSVSLDQLTPKPSNTMLFAGISLATLEAIISGVYGIDLNFLFFATIIASLGDRILLNGAISETFLKTISPKTQPKITRHEAGHFLCAYLLGCPVEGYVLSAWAALKDPRFGSRAVSAGTSFFDPALSAQIESTKITRSSIDRYSVIVMAGIAAEALNYGQADGGAGDEAALITFLANLNGPPSATPAWNDITIRNQARWGALQAVLMLKEYKECYDALVDALERGGSLGDCIYAIENAGRIHNKVPLQKPLGYILEKETDEEWVTELPQSETAQEAVVQKAEPAKPMDAAESLETLKELKELAQQRVKEIEEKLEKLR</sequence>
<dbReference type="Proteomes" id="UP001295423">
    <property type="component" value="Unassembled WGS sequence"/>
</dbReference>
<evidence type="ECO:0000313" key="2">
    <source>
        <dbReference type="EMBL" id="CAJ1930566.1"/>
    </source>
</evidence>
<feature type="chain" id="PRO_5042087145" description="Peptidase M41 domain-containing protein" evidence="1">
    <location>
        <begin position="29"/>
        <end position="485"/>
    </location>
</feature>
<evidence type="ECO:0000313" key="3">
    <source>
        <dbReference type="Proteomes" id="UP001295423"/>
    </source>
</evidence>
<comment type="caution">
    <text evidence="2">The sequence shown here is derived from an EMBL/GenBank/DDBJ whole genome shotgun (WGS) entry which is preliminary data.</text>
</comment>
<feature type="signal peptide" evidence="1">
    <location>
        <begin position="1"/>
        <end position="28"/>
    </location>
</feature>
<evidence type="ECO:0008006" key="4">
    <source>
        <dbReference type="Google" id="ProtNLM"/>
    </source>
</evidence>
<dbReference type="InterPro" id="IPR037219">
    <property type="entry name" value="Peptidase_M41-like"/>
</dbReference>